<dbReference type="Proteomes" id="UP000260136">
    <property type="component" value="Chromosome"/>
</dbReference>
<proteinExistence type="predicted"/>
<feature type="compositionally biased region" description="Polar residues" evidence="1">
    <location>
        <begin position="1"/>
        <end position="16"/>
    </location>
</feature>
<protein>
    <submittedName>
        <fullName evidence="2">Uncharacterized protein</fullName>
    </submittedName>
</protein>
<name>A0A3B0Q1Y2_MYCGL</name>
<evidence type="ECO:0000313" key="2">
    <source>
        <dbReference type="EMBL" id="SYV94873.1"/>
    </source>
</evidence>
<dbReference type="AlphaFoldDB" id="A0A3B0Q1Y2"/>
<evidence type="ECO:0000313" key="3">
    <source>
        <dbReference type="Proteomes" id="UP000260136"/>
    </source>
</evidence>
<reference evidence="3" key="1">
    <citation type="submission" date="2018-06" db="EMBL/GenBank/DDBJ databases">
        <authorList>
            <consortium name="Pathogen Informatics"/>
        </authorList>
    </citation>
    <scope>NUCLEOTIDE SEQUENCE [LARGE SCALE GENOMIC DNA]</scope>
    <source>
        <strain evidence="3">NCTC10115</strain>
    </source>
</reference>
<feature type="region of interest" description="Disordered" evidence="1">
    <location>
        <begin position="1"/>
        <end position="33"/>
    </location>
</feature>
<dbReference type="EMBL" id="LS991952">
    <property type="protein sequence ID" value="SYV94873.1"/>
    <property type="molecule type" value="Genomic_DNA"/>
</dbReference>
<feature type="non-terminal residue" evidence="2">
    <location>
        <position position="49"/>
    </location>
</feature>
<gene>
    <name evidence="2" type="ORF">NCTC10115_01110</name>
</gene>
<evidence type="ECO:0000256" key="1">
    <source>
        <dbReference type="SAM" id="MobiDB-lite"/>
    </source>
</evidence>
<accession>A0A3B0Q1Y2</accession>
<feature type="compositionally biased region" description="Low complexity" evidence="1">
    <location>
        <begin position="18"/>
        <end position="33"/>
    </location>
</feature>
<organism evidence="2 3">
    <name type="scientific">Mycoplasmoides gallisepticum</name>
    <name type="common">Mycoplasma gallisepticum</name>
    <dbReference type="NCBI Taxonomy" id="2096"/>
    <lineage>
        <taxon>Bacteria</taxon>
        <taxon>Bacillati</taxon>
        <taxon>Mycoplasmatota</taxon>
        <taxon>Mycoplasmoidales</taxon>
        <taxon>Mycoplasmoidaceae</taxon>
        <taxon>Mycoplasmoides</taxon>
    </lineage>
</organism>
<sequence>MNSYTKTETVNNQTGPVEQEVNQTSSTSTTNVSPADLYKNIFKFKSPLW</sequence>